<dbReference type="PANTHER" id="PTHR43364:SF4">
    <property type="entry name" value="NAD(P)-LINKED OXIDOREDUCTASE SUPERFAMILY PROTEIN"/>
    <property type="match status" value="1"/>
</dbReference>
<reference evidence="3 4" key="1">
    <citation type="submission" date="2019-03" db="EMBL/GenBank/DDBJ databases">
        <title>Genomic Encyclopedia of Archaeal and Bacterial Type Strains, Phase II (KMG-II): from individual species to whole genera.</title>
        <authorList>
            <person name="Goeker M."/>
        </authorList>
    </citation>
    <scope>NUCLEOTIDE SEQUENCE [LARGE SCALE GENOMIC DNA]</scope>
    <source>
        <strain evidence="3 4">DSM 45499</strain>
    </source>
</reference>
<dbReference type="AlphaFoldDB" id="A0A4R7V073"/>
<evidence type="ECO:0000259" key="2">
    <source>
        <dbReference type="Pfam" id="PF00248"/>
    </source>
</evidence>
<dbReference type="Proteomes" id="UP000294927">
    <property type="component" value="Unassembled WGS sequence"/>
</dbReference>
<keyword evidence="1" id="KW-0560">Oxidoreductase</keyword>
<evidence type="ECO:0000256" key="1">
    <source>
        <dbReference type="ARBA" id="ARBA00023002"/>
    </source>
</evidence>
<comment type="caution">
    <text evidence="3">The sequence shown here is derived from an EMBL/GenBank/DDBJ whole genome shotgun (WGS) entry which is preliminary data.</text>
</comment>
<name>A0A4R7V073_9PSEU</name>
<dbReference type="Gene3D" id="3.20.20.100">
    <property type="entry name" value="NADP-dependent oxidoreductase domain"/>
    <property type="match status" value="1"/>
</dbReference>
<accession>A0A4R7V073</accession>
<dbReference type="GO" id="GO:0016491">
    <property type="term" value="F:oxidoreductase activity"/>
    <property type="evidence" value="ECO:0007669"/>
    <property type="project" value="UniProtKB-KW"/>
</dbReference>
<dbReference type="EMBL" id="SOCP01000022">
    <property type="protein sequence ID" value="TDV40766.1"/>
    <property type="molecule type" value="Genomic_DNA"/>
</dbReference>
<dbReference type="Pfam" id="PF00248">
    <property type="entry name" value="Aldo_ket_red"/>
    <property type="match status" value="1"/>
</dbReference>
<keyword evidence="4" id="KW-1185">Reference proteome</keyword>
<organism evidence="3 4">
    <name type="scientific">Actinophytocola oryzae</name>
    <dbReference type="NCBI Taxonomy" id="502181"/>
    <lineage>
        <taxon>Bacteria</taxon>
        <taxon>Bacillati</taxon>
        <taxon>Actinomycetota</taxon>
        <taxon>Actinomycetes</taxon>
        <taxon>Pseudonocardiales</taxon>
        <taxon>Pseudonocardiaceae</taxon>
    </lineage>
</organism>
<dbReference type="SUPFAM" id="SSF51430">
    <property type="entry name" value="NAD(P)-linked oxidoreductase"/>
    <property type="match status" value="1"/>
</dbReference>
<feature type="domain" description="NADP-dependent oxidoreductase" evidence="2">
    <location>
        <begin position="16"/>
        <end position="315"/>
    </location>
</feature>
<dbReference type="InterPro" id="IPR036812">
    <property type="entry name" value="NAD(P)_OxRdtase_dom_sf"/>
</dbReference>
<evidence type="ECO:0000313" key="3">
    <source>
        <dbReference type="EMBL" id="TDV40766.1"/>
    </source>
</evidence>
<gene>
    <name evidence="3" type="ORF">CLV71_122157</name>
</gene>
<dbReference type="PANTHER" id="PTHR43364">
    <property type="entry name" value="NADH-SPECIFIC METHYLGLYOXAL REDUCTASE-RELATED"/>
    <property type="match status" value="1"/>
</dbReference>
<proteinExistence type="predicted"/>
<evidence type="ECO:0000313" key="4">
    <source>
        <dbReference type="Proteomes" id="UP000294927"/>
    </source>
</evidence>
<dbReference type="RefSeq" id="WP_133908190.1">
    <property type="nucleotide sequence ID" value="NZ_SOCP01000022.1"/>
</dbReference>
<protein>
    <submittedName>
        <fullName evidence="3">Aryl-alcohol dehydrogenase-like predicted oxidoreductase</fullName>
    </submittedName>
</protein>
<dbReference type="InterPro" id="IPR023210">
    <property type="entry name" value="NADP_OxRdtase_dom"/>
</dbReference>
<dbReference type="CDD" id="cd19079">
    <property type="entry name" value="AKR_EcYajO-like"/>
    <property type="match status" value="1"/>
</dbReference>
<dbReference type="FunFam" id="3.20.20.100:FF:000004">
    <property type="entry name" value="Oxidoreductase, aldo/keto reductase"/>
    <property type="match status" value="1"/>
</dbReference>
<dbReference type="GO" id="GO:0005829">
    <property type="term" value="C:cytosol"/>
    <property type="evidence" value="ECO:0007669"/>
    <property type="project" value="TreeGrafter"/>
</dbReference>
<dbReference type="OrthoDB" id="9768793at2"/>
<dbReference type="InterPro" id="IPR050523">
    <property type="entry name" value="AKR_Detox_Biosynth"/>
</dbReference>
<sequence length="325" mass="36134">MEYTRLGSSGLKVSRVCLGMMSYGDRNRRAWFLSEEEAEPIVRRAVEFGVNFFDTADMYSNGMTEEITGRLLARLFPRRDDYVLATKVYFPMGDGPNDRGLSRKHIMSAIDGSLRRLGTDYVDLYQTHRWDGETPVEETLAAFDDLVRAGKVRYLGVSTMPAWLLSKAQYTAELRGLTKFVSMQNHYNLLYREEEREMVPLCLDQGMGLIPWSPLARGMLAGTRHRDGSRDTTRGGSDALADALYSDQDFDVVDAVVSVAAERGLPPAQVSLAWLSGRPAVTAPIVGATKLDHIEDAVAATGVTLSEEEIALLEAPYRPHEAMRG</sequence>